<evidence type="ECO:0000313" key="1">
    <source>
        <dbReference type="EnsemblPlants" id="PGSC0003DMT400001659"/>
    </source>
</evidence>
<proteinExistence type="predicted"/>
<dbReference type="AlphaFoldDB" id="M0ZIV8"/>
<keyword evidence="2" id="KW-1185">Reference proteome</keyword>
<name>M0ZIV8_SOLTU</name>
<reference evidence="2" key="1">
    <citation type="journal article" date="2011" name="Nature">
        <title>Genome sequence and analysis of the tuber crop potato.</title>
        <authorList>
            <consortium name="The Potato Genome Sequencing Consortium"/>
        </authorList>
    </citation>
    <scope>NUCLEOTIDE SEQUENCE [LARGE SCALE GENOMIC DNA]</scope>
    <source>
        <strain evidence="2">cv. DM1-3 516 R44</strain>
    </source>
</reference>
<dbReference type="EnsemblPlants" id="PGSC0003DMT400001659">
    <property type="protein sequence ID" value="PGSC0003DMT400001659"/>
    <property type="gene ID" value="PGSC0003DMG402000617"/>
</dbReference>
<sequence length="64" mass="7563">MKAITTVFPISYHADTLKVLIFTYLISIKFKKVRKENEACDLQKFRYTSICRTDTFKTSPRELL</sequence>
<reference evidence="1" key="2">
    <citation type="submission" date="2015-06" db="UniProtKB">
        <authorList>
            <consortium name="EnsemblPlants"/>
        </authorList>
    </citation>
    <scope>IDENTIFICATION</scope>
    <source>
        <strain evidence="1">DM1-3 516 R44</strain>
    </source>
</reference>
<organism evidence="1 2">
    <name type="scientific">Solanum tuberosum</name>
    <name type="common">Potato</name>
    <dbReference type="NCBI Taxonomy" id="4113"/>
    <lineage>
        <taxon>Eukaryota</taxon>
        <taxon>Viridiplantae</taxon>
        <taxon>Streptophyta</taxon>
        <taxon>Embryophyta</taxon>
        <taxon>Tracheophyta</taxon>
        <taxon>Spermatophyta</taxon>
        <taxon>Magnoliopsida</taxon>
        <taxon>eudicotyledons</taxon>
        <taxon>Gunneridae</taxon>
        <taxon>Pentapetalae</taxon>
        <taxon>asterids</taxon>
        <taxon>lamiids</taxon>
        <taxon>Solanales</taxon>
        <taxon>Solanaceae</taxon>
        <taxon>Solanoideae</taxon>
        <taxon>Solaneae</taxon>
        <taxon>Solanum</taxon>
    </lineage>
</organism>
<dbReference type="Proteomes" id="UP000011115">
    <property type="component" value="Unassembled WGS sequence"/>
</dbReference>
<accession>M0ZIV8</accession>
<protein>
    <submittedName>
        <fullName evidence="1">Uncharacterized protein</fullName>
    </submittedName>
</protein>
<dbReference type="Gramene" id="PGSC0003DMT400001659">
    <property type="protein sequence ID" value="PGSC0003DMT400001659"/>
    <property type="gene ID" value="PGSC0003DMG402000617"/>
</dbReference>
<dbReference type="InParanoid" id="M0ZIV8"/>
<dbReference type="PaxDb" id="4113-PGSC0003DMT400001659"/>
<dbReference type="HOGENOM" id="CLU_2872064_0_0_1"/>
<evidence type="ECO:0000313" key="2">
    <source>
        <dbReference type="Proteomes" id="UP000011115"/>
    </source>
</evidence>